<proteinExistence type="predicted"/>
<feature type="compositionally biased region" description="Basic and acidic residues" evidence="1">
    <location>
        <begin position="188"/>
        <end position="197"/>
    </location>
</feature>
<dbReference type="AlphaFoldDB" id="A0A7J7CWL5"/>
<dbReference type="InParanoid" id="A0A7J7CWL5"/>
<sequence length="962" mass="104342">MEYQDQRKNHLPGHESHGVHLCHKCGWPFPNQHPSARHRRAHKRVCGTLEGYKLLDAEGAIHSDDEHLSDDDRKTPSPKFLERDVVEKGTVGITEGSTRQGDEKSLETGRDLADNVEKITKNDPEIAPSLKNGTVAGHLDDSSKMKKPEIPESMAILAGTIPKTEDHISSSTINAAVCSLSDSRKEESASEVSDDKSSAFGVKPIISETPRDVSQESDNIGADAGTANCSALYLGEETNAKEKEQTNLDRNYPDDLVSLTDSAGETSVAVPVVQKTEEIITDFGPADEILQLKEEHTDGLDTSMSISELSHKVDHVALGNSSIDASQIKDAGQGVAFASSGHSSKDSNGKEDDNENVFVLSLPDDITVVDEAENMIRGLRDMSSHQSLNLETCEMITDQKDDAKDSVPKSDFTDLQSCDFKESSEFSASEMSMFENDLKQQCGSSKPIEGEVPVQKDDAKDSVPKSDFTDLQSRDFNKSSVFSDSEKSVFENDLKQQYGSSKPIEGEVHVQKEDDRLQMKVTTSETQVSGDLESGVYALVTDRQKVQEVYPPEDKNPHDYCNQEKAIEKSDVDIDDNIGRVGKEDHAGSTIITDSATKFVSTPEENVSLKAEATPISLHEYQIVPDDVLDVSRMKLNVDCCHLSKATDVVPAECVGGTTATESHEVMDTELLQRDTKGQTLKGQPIPPSDAKSSVQNAAAVADNCDRDSRGCAGDIRCESLPGECVDNSVKQKFGTSTPDVSIDTSSQTDSLEGHWGSVSVLSTQSDITAITETGPFTSTDFRASAEAVTASLKNLQVTSEGQRSDKSEIFEPPSFMTLVEPRGSHVQTVQNLPHPETSSPQSGWFPSLTHVVNESQGRKKNEQIIAKVTNWSTGRQHAPLKSLLSEAKAETKPKSPNLKENPGIAATQTKVTSVVGSNQPTTKPAGKESNSPPDVKGEKKKVKGRPYWAQFVCCSSVGSKA</sequence>
<comment type="caution">
    <text evidence="3">The sequence shown here is derived from an EMBL/GenBank/DDBJ whole genome shotgun (WGS) entry which is preliminary data.</text>
</comment>
<organism evidence="3 4">
    <name type="scientific">Tripterygium wilfordii</name>
    <name type="common">Thunder God vine</name>
    <dbReference type="NCBI Taxonomy" id="458696"/>
    <lineage>
        <taxon>Eukaryota</taxon>
        <taxon>Viridiplantae</taxon>
        <taxon>Streptophyta</taxon>
        <taxon>Embryophyta</taxon>
        <taxon>Tracheophyta</taxon>
        <taxon>Spermatophyta</taxon>
        <taxon>Magnoliopsida</taxon>
        <taxon>eudicotyledons</taxon>
        <taxon>Gunneridae</taxon>
        <taxon>Pentapetalae</taxon>
        <taxon>rosids</taxon>
        <taxon>fabids</taxon>
        <taxon>Celastrales</taxon>
        <taxon>Celastraceae</taxon>
        <taxon>Tripterygium</taxon>
    </lineage>
</organism>
<name>A0A7J7CWL5_TRIWF</name>
<evidence type="ECO:0000259" key="2">
    <source>
        <dbReference type="PROSITE" id="PS00028"/>
    </source>
</evidence>
<dbReference type="Proteomes" id="UP000593562">
    <property type="component" value="Unassembled WGS sequence"/>
</dbReference>
<dbReference type="PANTHER" id="PTHR35746">
    <property type="entry name" value="PENTATRICOPEPTIDE REPEAT (PPR) SUPERFAMILY PROTEIN"/>
    <property type="match status" value="1"/>
</dbReference>
<gene>
    <name evidence="3" type="ORF">HS088_TW13G01386</name>
</gene>
<evidence type="ECO:0000313" key="4">
    <source>
        <dbReference type="Proteomes" id="UP000593562"/>
    </source>
</evidence>
<feature type="region of interest" description="Disordered" evidence="1">
    <location>
        <begin position="887"/>
        <end position="945"/>
    </location>
</feature>
<dbReference type="FunCoup" id="A0A7J7CWL5">
    <property type="interactions" value="653"/>
</dbReference>
<dbReference type="PANTHER" id="PTHR35746:SF1">
    <property type="entry name" value="PENTATRICOPEPTIDE REPEAT (PPR) SUPERFAMILY PROTEIN"/>
    <property type="match status" value="1"/>
</dbReference>
<evidence type="ECO:0000256" key="1">
    <source>
        <dbReference type="SAM" id="MobiDB-lite"/>
    </source>
</evidence>
<dbReference type="EMBL" id="JAAARO010000013">
    <property type="protein sequence ID" value="KAF5738487.1"/>
    <property type="molecule type" value="Genomic_DNA"/>
</dbReference>
<feature type="region of interest" description="Disordered" evidence="1">
    <location>
        <begin position="438"/>
        <end position="471"/>
    </location>
</feature>
<feature type="compositionally biased region" description="Basic and acidic residues" evidence="1">
    <location>
        <begin position="454"/>
        <end position="471"/>
    </location>
</feature>
<feature type="region of interest" description="Disordered" evidence="1">
    <location>
        <begin position="188"/>
        <end position="222"/>
    </location>
</feature>
<reference evidence="3 4" key="1">
    <citation type="journal article" date="2020" name="Nat. Commun.">
        <title>Genome of Tripterygium wilfordii and identification of cytochrome P450 involved in triptolide biosynthesis.</title>
        <authorList>
            <person name="Tu L."/>
            <person name="Su P."/>
            <person name="Zhang Z."/>
            <person name="Gao L."/>
            <person name="Wang J."/>
            <person name="Hu T."/>
            <person name="Zhou J."/>
            <person name="Zhang Y."/>
            <person name="Zhao Y."/>
            <person name="Liu Y."/>
            <person name="Song Y."/>
            <person name="Tong Y."/>
            <person name="Lu Y."/>
            <person name="Yang J."/>
            <person name="Xu C."/>
            <person name="Jia M."/>
            <person name="Peters R.J."/>
            <person name="Huang L."/>
            <person name="Gao W."/>
        </authorList>
    </citation>
    <scope>NUCLEOTIDE SEQUENCE [LARGE SCALE GENOMIC DNA]</scope>
    <source>
        <strain evidence="4">cv. XIE 37</strain>
        <tissue evidence="3">Leaf</tissue>
    </source>
</reference>
<evidence type="ECO:0000313" key="3">
    <source>
        <dbReference type="EMBL" id="KAF5738487.1"/>
    </source>
</evidence>
<protein>
    <submittedName>
        <fullName evidence="3">Dentin sialophosphoprotein</fullName>
    </submittedName>
</protein>
<feature type="region of interest" description="Disordered" evidence="1">
    <location>
        <begin position="124"/>
        <end position="146"/>
    </location>
</feature>
<accession>A0A7J7CWL5</accession>
<dbReference type="PROSITE" id="PS00028">
    <property type="entry name" value="ZINC_FINGER_C2H2_1"/>
    <property type="match status" value="1"/>
</dbReference>
<dbReference type="InterPro" id="IPR013087">
    <property type="entry name" value="Znf_C2H2_type"/>
</dbReference>
<feature type="compositionally biased region" description="Polar residues" evidence="1">
    <location>
        <begin position="907"/>
        <end position="933"/>
    </location>
</feature>
<feature type="domain" description="C2H2-type" evidence="2">
    <location>
        <begin position="22"/>
        <end position="42"/>
    </location>
</feature>
<dbReference type="OrthoDB" id="1939753at2759"/>
<keyword evidence="4" id="KW-1185">Reference proteome</keyword>